<dbReference type="Proteomes" id="UP000056905">
    <property type="component" value="Chromosome"/>
</dbReference>
<gene>
    <name evidence="1" type="ORF">AQ619_07285</name>
</gene>
<dbReference type="EMBL" id="CP013002">
    <property type="protein sequence ID" value="ALL13171.1"/>
    <property type="molecule type" value="Genomic_DNA"/>
</dbReference>
<evidence type="ECO:0000313" key="1">
    <source>
        <dbReference type="EMBL" id="ALL13171.1"/>
    </source>
</evidence>
<evidence type="ECO:0000313" key="2">
    <source>
        <dbReference type="Proteomes" id="UP000056905"/>
    </source>
</evidence>
<protein>
    <submittedName>
        <fullName evidence="1">Uncharacterized protein</fullName>
    </submittedName>
</protein>
<sequence length="80" mass="8899">MLPSQSARRKHLARDSQAPVLTQFRKHVGYDADGLSIHGGNALDIQQIQASSHSGRQAQLAHKRVSRRVTIMCGYARYVT</sequence>
<dbReference type="AlphaFoldDB" id="A0A0P0NYD9"/>
<proteinExistence type="predicted"/>
<keyword evidence="2" id="KW-1185">Reference proteome</keyword>
<dbReference type="KEGG" id="chq:AQ619_07285"/>
<accession>A0A0P0NYD9</accession>
<name>A0A0P0NYD9_9CAUL</name>
<organism evidence="1 2">
    <name type="scientific">Caulobacter henricii</name>
    <dbReference type="NCBI Taxonomy" id="69395"/>
    <lineage>
        <taxon>Bacteria</taxon>
        <taxon>Pseudomonadati</taxon>
        <taxon>Pseudomonadota</taxon>
        <taxon>Alphaproteobacteria</taxon>
        <taxon>Caulobacterales</taxon>
        <taxon>Caulobacteraceae</taxon>
        <taxon>Caulobacter</taxon>
    </lineage>
</organism>
<reference evidence="1 2" key="1">
    <citation type="submission" date="2015-10" db="EMBL/GenBank/DDBJ databases">
        <title>Conservation of the essential genome among Caulobacter and Brevundimonas species.</title>
        <authorList>
            <person name="Scott D."/>
            <person name="Ely B."/>
        </authorList>
    </citation>
    <scope>NUCLEOTIDE SEQUENCE [LARGE SCALE GENOMIC DNA]</scope>
    <source>
        <strain evidence="1 2">CB4</strain>
    </source>
</reference>